<dbReference type="InterPro" id="IPR006171">
    <property type="entry name" value="TOPRIM_dom"/>
</dbReference>
<keyword evidence="4" id="KW-1185">Reference proteome</keyword>
<name>A0ABV7ARB9_9GAMM</name>
<dbReference type="CDD" id="cd01029">
    <property type="entry name" value="TOPRIM_primases"/>
    <property type="match status" value="1"/>
</dbReference>
<dbReference type="Pfam" id="PF13362">
    <property type="entry name" value="Toprim_3"/>
    <property type="match status" value="1"/>
</dbReference>
<accession>A0ABV7ARB9</accession>
<dbReference type="EMBL" id="JBHRSJ010000006">
    <property type="protein sequence ID" value="MFC2971351.1"/>
    <property type="molecule type" value="Genomic_DNA"/>
</dbReference>
<dbReference type="Proteomes" id="UP001595457">
    <property type="component" value="Unassembled WGS sequence"/>
</dbReference>
<gene>
    <name evidence="3" type="ORF">ACFOJE_03835</name>
</gene>
<comment type="caution">
    <text evidence="3">The sequence shown here is derived from an EMBL/GenBank/DDBJ whole genome shotgun (WGS) entry which is preliminary data.</text>
</comment>
<organism evidence="3 4">
    <name type="scientific">Azotobacter bryophylli</name>
    <dbReference type="NCBI Taxonomy" id="1986537"/>
    <lineage>
        <taxon>Bacteria</taxon>
        <taxon>Pseudomonadati</taxon>
        <taxon>Pseudomonadota</taxon>
        <taxon>Gammaproteobacteria</taxon>
        <taxon>Pseudomonadales</taxon>
        <taxon>Pseudomonadaceae</taxon>
        <taxon>Azotobacter</taxon>
    </lineage>
</organism>
<protein>
    <submittedName>
        <fullName evidence="3">Toprim domain-containing protein</fullName>
    </submittedName>
</protein>
<feature type="domain" description="Toprim" evidence="2">
    <location>
        <begin position="189"/>
        <end position="283"/>
    </location>
</feature>
<evidence type="ECO:0000313" key="4">
    <source>
        <dbReference type="Proteomes" id="UP001595457"/>
    </source>
</evidence>
<evidence type="ECO:0000259" key="2">
    <source>
        <dbReference type="Pfam" id="PF13362"/>
    </source>
</evidence>
<dbReference type="InterPro" id="IPR034154">
    <property type="entry name" value="TOPRIM_DnaG/twinkle"/>
</dbReference>
<feature type="region of interest" description="Disordered" evidence="1">
    <location>
        <begin position="89"/>
        <end position="109"/>
    </location>
</feature>
<proteinExistence type="predicted"/>
<evidence type="ECO:0000256" key="1">
    <source>
        <dbReference type="SAM" id="MobiDB-lite"/>
    </source>
</evidence>
<dbReference type="RefSeq" id="WP_377812946.1">
    <property type="nucleotide sequence ID" value="NZ_JBHRSJ010000006.1"/>
</dbReference>
<sequence>MTDPVLRFRDELVATFGQFDDRPIPDGKIHRFHVPGDRAGSRNGWYVLHLEGIAYGAFGSWKASGSQSWSSRQPADPFEADRLRRLAERARRQREAEQHQRQQEAAREAQRLWDISTPAAADHPYLIRKGCQPHTLRQQGDVLLVPLYLDRVLVNLQRIYPDGAKRFLPGGRVTGCYSPLGRLEPGASLYICEGWATGATIHEHTGAAVACAMNAGNLLEAGQRLRRAYPEVELVFAGDDDRQTEGNPGRKAANAAAIAVGGLVTFPVWPADAPLFLSDFNDLANWWRAAHEPA</sequence>
<evidence type="ECO:0000313" key="3">
    <source>
        <dbReference type="EMBL" id="MFC2971351.1"/>
    </source>
</evidence>
<reference evidence="4" key="1">
    <citation type="journal article" date="2019" name="Int. J. Syst. Evol. Microbiol.">
        <title>The Global Catalogue of Microorganisms (GCM) 10K type strain sequencing project: providing services to taxonomists for standard genome sequencing and annotation.</title>
        <authorList>
            <consortium name="The Broad Institute Genomics Platform"/>
            <consortium name="The Broad Institute Genome Sequencing Center for Infectious Disease"/>
            <person name="Wu L."/>
            <person name="Ma J."/>
        </authorList>
    </citation>
    <scope>NUCLEOTIDE SEQUENCE [LARGE SCALE GENOMIC DNA]</scope>
    <source>
        <strain evidence="4">KCTC 62195</strain>
    </source>
</reference>